<proteinExistence type="predicted"/>
<dbReference type="EMBL" id="MVKX01000004">
    <property type="protein sequence ID" value="OOV83427.1"/>
    <property type="molecule type" value="Genomic_DNA"/>
</dbReference>
<comment type="caution">
    <text evidence="2">The sequence shown here is derived from an EMBL/GenBank/DDBJ whole genome shotgun (WGS) entry which is preliminary data.</text>
</comment>
<evidence type="ECO:0000313" key="2">
    <source>
        <dbReference type="EMBL" id="OOV83427.1"/>
    </source>
</evidence>
<protein>
    <submittedName>
        <fullName evidence="2">Poly-beta-1,6-N-acetyl-D-glucosamine biosynthesis protein PgaD</fullName>
    </submittedName>
</protein>
<evidence type="ECO:0000313" key="3">
    <source>
        <dbReference type="Proteomes" id="UP000191160"/>
    </source>
</evidence>
<reference evidence="2 3" key="1">
    <citation type="submission" date="2017-02" db="EMBL/GenBank/DDBJ databases">
        <title>Acinetobacter sp. ANC 4945, whole genome shotgun sequencing project.</title>
        <authorList>
            <person name="Radolfova-Krizova L."/>
            <person name="Al Atrouni A."/>
            <person name="Nemec A."/>
        </authorList>
    </citation>
    <scope>NUCLEOTIDE SEQUENCE [LARGE SCALE GENOMIC DNA]</scope>
    <source>
        <strain evidence="2 3">ANC 4945</strain>
    </source>
</reference>
<dbReference type="InterPro" id="IPR023829">
    <property type="entry name" value="PGA_PgaD"/>
</dbReference>
<keyword evidence="1" id="KW-1133">Transmembrane helix</keyword>
<name>A0A1T1H159_9GAMM</name>
<dbReference type="Pfam" id="PF13994">
    <property type="entry name" value="PgaD"/>
    <property type="match status" value="1"/>
</dbReference>
<organism evidence="2 3">
    <name type="scientific">Acinetobacter amyesii</name>
    <dbReference type="NCBI Taxonomy" id="2942470"/>
    <lineage>
        <taxon>Bacteria</taxon>
        <taxon>Pseudomonadati</taxon>
        <taxon>Pseudomonadota</taxon>
        <taxon>Gammaproteobacteria</taxon>
        <taxon>Moraxellales</taxon>
        <taxon>Moraxellaceae</taxon>
        <taxon>Acinetobacter</taxon>
    </lineage>
</organism>
<keyword evidence="1" id="KW-0472">Membrane</keyword>
<gene>
    <name evidence="2" type="ORF">B1202_07215</name>
</gene>
<dbReference type="RefSeq" id="WP_078189897.1">
    <property type="nucleotide sequence ID" value="NZ_JAMCOZ010000007.1"/>
</dbReference>
<dbReference type="Proteomes" id="UP000191160">
    <property type="component" value="Unassembled WGS sequence"/>
</dbReference>
<evidence type="ECO:0000256" key="1">
    <source>
        <dbReference type="SAM" id="Phobius"/>
    </source>
</evidence>
<keyword evidence="3" id="KW-1185">Reference proteome</keyword>
<dbReference type="AlphaFoldDB" id="A0A1T1H159"/>
<dbReference type="GO" id="GO:0043709">
    <property type="term" value="P:cell adhesion involved in single-species biofilm formation"/>
    <property type="evidence" value="ECO:0007669"/>
    <property type="project" value="InterPro"/>
</dbReference>
<feature type="transmembrane region" description="Helical" evidence="1">
    <location>
        <begin position="90"/>
        <end position="113"/>
    </location>
</feature>
<keyword evidence="1" id="KW-0812">Transmembrane</keyword>
<dbReference type="NCBIfam" id="TIGR03940">
    <property type="entry name" value="PGA_PgaD"/>
    <property type="match status" value="1"/>
</dbReference>
<feature type="transmembrane region" description="Helical" evidence="1">
    <location>
        <begin position="44"/>
        <end position="70"/>
    </location>
</feature>
<sequence length="170" mass="19900">MNQVNLQNQKPVADSDFKIIQDESLLELPEYIDKPEYVKRKSAGYGLMAVGWMLWMWLFLPLLTLVFWWFEGTVVYSQVMDQSQPMTSLSIMKLIFSIGIFICCLFVWASYNWMRFHGEDRRKAPENAQDEDLAKSFHVKASDIATMRASKNITLHYTDEGQLEHYKINS</sequence>
<accession>A0A1T1H159</accession>